<dbReference type="RefSeq" id="WP_142585129.1">
    <property type="nucleotide sequence ID" value="NZ_CABFPH010000093.1"/>
</dbReference>
<proteinExistence type="predicted"/>
<evidence type="ECO:0000313" key="2">
    <source>
        <dbReference type="EMBL" id="VUD73935.1"/>
    </source>
</evidence>
<sequence length="181" mass="19228">MAQAAQIWAESPSEPGARMSALQRLLAPVLAPSEDAEPAIVPLFPETGAGAQVGEGSSVDVDWPAAIRLISDVAARVRQAHAEADEAGRRAEALAERSTRRAEDAEARLRLAEAETQGALLRAEQAEAAARAAEARAARAEEAMRAAQADRQEAQAWLKRLYASVLTEFEGLTDLPKAHTA</sequence>
<accession>A0A509EKK0</accession>
<name>A0A509EKK0_9HYPH</name>
<dbReference type="OrthoDB" id="9867385at2"/>
<feature type="region of interest" description="Disordered" evidence="1">
    <location>
        <begin position="83"/>
        <end position="102"/>
    </location>
</feature>
<organism evidence="2 3">
    <name type="scientific">Methylobacterium symbioticum</name>
    <dbReference type="NCBI Taxonomy" id="2584084"/>
    <lineage>
        <taxon>Bacteria</taxon>
        <taxon>Pseudomonadati</taxon>
        <taxon>Pseudomonadota</taxon>
        <taxon>Alphaproteobacteria</taxon>
        <taxon>Hyphomicrobiales</taxon>
        <taxon>Methylobacteriaceae</taxon>
        <taxon>Methylobacterium</taxon>
    </lineage>
</organism>
<reference evidence="2 3" key="1">
    <citation type="submission" date="2019-06" db="EMBL/GenBank/DDBJ databases">
        <authorList>
            <person name="Rodrigo-Torres L."/>
            <person name="Arahal R. D."/>
            <person name="Lucena T."/>
        </authorList>
    </citation>
    <scope>NUCLEOTIDE SEQUENCE [LARGE SCALE GENOMIC DNA]</scope>
    <source>
        <strain evidence="2 3">SB0023/3</strain>
    </source>
</reference>
<dbReference type="Proteomes" id="UP000410984">
    <property type="component" value="Unassembled WGS sequence"/>
</dbReference>
<keyword evidence="3" id="KW-1185">Reference proteome</keyword>
<dbReference type="AlphaFoldDB" id="A0A509EKK0"/>
<evidence type="ECO:0000313" key="3">
    <source>
        <dbReference type="Proteomes" id="UP000410984"/>
    </source>
</evidence>
<dbReference type="EMBL" id="CABFPH010000093">
    <property type="protein sequence ID" value="VUD73935.1"/>
    <property type="molecule type" value="Genomic_DNA"/>
</dbReference>
<evidence type="ECO:0000256" key="1">
    <source>
        <dbReference type="SAM" id="MobiDB-lite"/>
    </source>
</evidence>
<protein>
    <submittedName>
        <fullName evidence="2">Uncharacterized protein</fullName>
    </submittedName>
</protein>
<gene>
    <name evidence="2" type="ORF">MET9862_04557</name>
</gene>